<dbReference type="AlphaFoldDB" id="A0A1G2B2T1"/>
<dbReference type="Proteomes" id="UP000179164">
    <property type="component" value="Unassembled WGS sequence"/>
</dbReference>
<gene>
    <name evidence="1" type="ORF">A2898_00700</name>
</gene>
<proteinExistence type="predicted"/>
<name>A0A1G2B2T1_9BACT</name>
<dbReference type="EMBL" id="MHKE01000016">
    <property type="protein sequence ID" value="OGY83026.1"/>
    <property type="molecule type" value="Genomic_DNA"/>
</dbReference>
<protein>
    <submittedName>
        <fullName evidence="1">Uncharacterized protein</fullName>
    </submittedName>
</protein>
<sequence>MGFILPKDELVQQILLTAIRRTPHVKLTKTGVSLVPHGVLWGRWLSCLANTHEGRADEFLRWLAVEIPRLREEHKQARKRKSCS</sequence>
<comment type="caution">
    <text evidence="1">The sequence shown here is derived from an EMBL/GenBank/DDBJ whole genome shotgun (WGS) entry which is preliminary data.</text>
</comment>
<evidence type="ECO:0000313" key="1">
    <source>
        <dbReference type="EMBL" id="OGY83026.1"/>
    </source>
</evidence>
<evidence type="ECO:0000313" key="2">
    <source>
        <dbReference type="Proteomes" id="UP000179164"/>
    </source>
</evidence>
<accession>A0A1G2B2T1</accession>
<dbReference type="STRING" id="1798543.A2898_00700"/>
<organism evidence="1 2">
    <name type="scientific">Candidatus Kerfeldbacteria bacterium RIFCSPLOWO2_01_FULL_48_11</name>
    <dbReference type="NCBI Taxonomy" id="1798543"/>
    <lineage>
        <taxon>Bacteria</taxon>
        <taxon>Candidatus Kerfeldiibacteriota</taxon>
    </lineage>
</organism>
<reference evidence="1 2" key="1">
    <citation type="journal article" date="2016" name="Nat. Commun.">
        <title>Thousands of microbial genomes shed light on interconnected biogeochemical processes in an aquifer system.</title>
        <authorList>
            <person name="Anantharaman K."/>
            <person name="Brown C.T."/>
            <person name="Hug L.A."/>
            <person name="Sharon I."/>
            <person name="Castelle C.J."/>
            <person name="Probst A.J."/>
            <person name="Thomas B.C."/>
            <person name="Singh A."/>
            <person name="Wilkins M.J."/>
            <person name="Karaoz U."/>
            <person name="Brodie E.L."/>
            <person name="Williams K.H."/>
            <person name="Hubbard S.S."/>
            <person name="Banfield J.F."/>
        </authorList>
    </citation>
    <scope>NUCLEOTIDE SEQUENCE [LARGE SCALE GENOMIC DNA]</scope>
</reference>